<dbReference type="InterPro" id="IPR005045">
    <property type="entry name" value="CDC50/LEM3_fam"/>
</dbReference>
<evidence type="ECO:0000256" key="5">
    <source>
        <dbReference type="ARBA" id="ARBA00023136"/>
    </source>
</evidence>
<dbReference type="AlphaFoldDB" id="A0A9P6Y9E4"/>
<dbReference type="GO" id="GO:0005794">
    <property type="term" value="C:Golgi apparatus"/>
    <property type="evidence" value="ECO:0007669"/>
    <property type="project" value="TreeGrafter"/>
</dbReference>
<organism evidence="9 10">
    <name type="scientific">Rhizopus oryzae</name>
    <name type="common">Mucormycosis agent</name>
    <name type="synonym">Rhizopus arrhizus var. delemar</name>
    <dbReference type="NCBI Taxonomy" id="64495"/>
    <lineage>
        <taxon>Eukaryota</taxon>
        <taxon>Fungi</taxon>
        <taxon>Fungi incertae sedis</taxon>
        <taxon>Mucoromycota</taxon>
        <taxon>Mucoromycotina</taxon>
        <taxon>Mucoromycetes</taxon>
        <taxon>Mucorales</taxon>
        <taxon>Mucorineae</taxon>
        <taxon>Rhizopodaceae</taxon>
        <taxon>Rhizopus</taxon>
    </lineage>
</organism>
<keyword evidence="4 7" id="KW-1133">Transmembrane helix</keyword>
<reference evidence="9" key="1">
    <citation type="journal article" date="2020" name="Microb. Genom.">
        <title>Genetic diversity of clinical and environmental Mucorales isolates obtained from an investigation of mucormycosis cases among solid organ transplant recipients.</title>
        <authorList>
            <person name="Nguyen M.H."/>
            <person name="Kaul D."/>
            <person name="Muto C."/>
            <person name="Cheng S.J."/>
            <person name="Richter R.A."/>
            <person name="Bruno V.M."/>
            <person name="Liu G."/>
            <person name="Beyhan S."/>
            <person name="Sundermann A.J."/>
            <person name="Mounaud S."/>
            <person name="Pasculle A.W."/>
            <person name="Nierman W.C."/>
            <person name="Driscoll E."/>
            <person name="Cumbie R."/>
            <person name="Clancy C.J."/>
            <person name="Dupont C.L."/>
        </authorList>
    </citation>
    <scope>NUCLEOTIDE SEQUENCE</scope>
    <source>
        <strain evidence="9">GL16</strain>
    </source>
</reference>
<dbReference type="InterPro" id="IPR020588">
    <property type="entry name" value="RecA_ATP-bd"/>
</dbReference>
<dbReference type="PANTHER" id="PTHR10926">
    <property type="entry name" value="CELL CYCLE CONTROL PROTEIN 50"/>
    <property type="match status" value="1"/>
</dbReference>
<comment type="caution">
    <text evidence="9">The sequence shown here is derived from an EMBL/GenBank/DDBJ whole genome shotgun (WGS) entry which is preliminary data.</text>
</comment>
<dbReference type="PANTHER" id="PTHR10926:SF0">
    <property type="entry name" value="CDC50, ISOFORM A"/>
    <property type="match status" value="1"/>
</dbReference>
<dbReference type="GO" id="GO:0006281">
    <property type="term" value="P:DNA repair"/>
    <property type="evidence" value="ECO:0007669"/>
    <property type="project" value="InterPro"/>
</dbReference>
<evidence type="ECO:0000313" key="9">
    <source>
        <dbReference type="EMBL" id="KAG1542686.1"/>
    </source>
</evidence>
<dbReference type="InterPro" id="IPR013632">
    <property type="entry name" value="Rad51_C"/>
</dbReference>
<evidence type="ECO:0000256" key="2">
    <source>
        <dbReference type="ARBA" id="ARBA00009457"/>
    </source>
</evidence>
<dbReference type="PROSITE" id="PS50162">
    <property type="entry name" value="RECA_2"/>
    <property type="match status" value="1"/>
</dbReference>
<dbReference type="InterPro" id="IPR003593">
    <property type="entry name" value="AAA+_ATPase"/>
</dbReference>
<comment type="subcellular location">
    <subcellularLocation>
        <location evidence="1">Membrane</location>
        <topology evidence="1">Multi-pass membrane protein</topology>
    </subcellularLocation>
</comment>
<feature type="region of interest" description="Disordered" evidence="6">
    <location>
        <begin position="365"/>
        <end position="425"/>
    </location>
</feature>
<keyword evidence="5 7" id="KW-0472">Membrane</keyword>
<keyword evidence="3 7" id="KW-0812">Transmembrane</keyword>
<evidence type="ECO:0000256" key="4">
    <source>
        <dbReference type="ARBA" id="ARBA00022989"/>
    </source>
</evidence>
<dbReference type="GO" id="GO:0003677">
    <property type="term" value="F:DNA binding"/>
    <property type="evidence" value="ECO:0007669"/>
    <property type="project" value="InterPro"/>
</dbReference>
<dbReference type="SUPFAM" id="SSF52540">
    <property type="entry name" value="P-loop containing nucleoside triphosphate hydrolases"/>
    <property type="match status" value="1"/>
</dbReference>
<dbReference type="Pfam" id="PF03381">
    <property type="entry name" value="CDC50"/>
    <property type="match status" value="1"/>
</dbReference>
<comment type="similarity">
    <text evidence="2">Belongs to the CDC50/LEM3 family.</text>
</comment>
<evidence type="ECO:0000256" key="6">
    <source>
        <dbReference type="SAM" id="MobiDB-lite"/>
    </source>
</evidence>
<feature type="transmembrane region" description="Helical" evidence="7">
    <location>
        <begin position="736"/>
        <end position="757"/>
    </location>
</feature>
<dbReference type="CDD" id="cd19492">
    <property type="entry name" value="Rad51C"/>
    <property type="match status" value="1"/>
</dbReference>
<sequence length="772" mass="87914">MALDNFISSSSLRQKLENAGYETIQELKETNLIQLSKDLQLTKEEVATIITTTSKDAKLDKQSLAERIAQAEEQGISLSSKNLDKLLDVGIPAYRITEICGESGCGKTQVCMQLAVNTQLPIEKGGMNGECIYVDTEGSFLPSRLIEMAKMYDIESISKGVHLFRILDHIELIAFIRQLPTVLKEYPKVRLIVIDSIAYHFRLNTLDSKKRTHFVNYLAHTLVQIANKYKLAVVVTNHVTVNGIDGRWTPSLGASWGHWCTNRLYLYRKRQFRFGFLFKSTESSQSTPVQFCIKEEGITDPDENETQILKSEREAEIKNEMKSTLEGLRSSAVTEEYERNMLDDDWVEPSTEESVVIKMELIQHSDKHTDSVNPSSTTNDHPVESTEPTHPLTEVNTSNDSQQGKKRSRSDDESEEDGPFRQQRLPAWQPVLTPRVVLPTSFTIGALFVLIGGLLFWSSGKVYEIMIDYTTCEKYTTPIYLDSTRYRSRFSNNSAPEPPTFYYENTTQFLDPSWQNPNNLTIKRCVIDFTVPETMQGPVFMYYRLTNFYQNRRQYIKNYDANQLAGQAVDSSALQSNCDPLVTDANNLIYYPCGLIANSMFNDTASDLLSVTTASKSYTFDRNNLAWPTDREKYKATSYQLSSIAPPMNWATRYPNGSYTQDYPPPDLSTMERLIVWMHVAALPDFRKIWARNDDENLGVDRWRISIDMNFDTTVYDGTKWLVISTTSPFGGKNPYLGIAYLTIGSIILLLGISFTLRHCLQPRYVVLICLV</sequence>
<feature type="transmembrane region" description="Helical" evidence="7">
    <location>
        <begin position="436"/>
        <end position="457"/>
    </location>
</feature>
<dbReference type="Proteomes" id="UP000717996">
    <property type="component" value="Unassembled WGS sequence"/>
</dbReference>
<gene>
    <name evidence="9" type="ORF">G6F51_007124</name>
</gene>
<dbReference type="GO" id="GO:0005783">
    <property type="term" value="C:endoplasmic reticulum"/>
    <property type="evidence" value="ECO:0007669"/>
    <property type="project" value="TreeGrafter"/>
</dbReference>
<accession>A0A9P6Y9E4</accession>
<evidence type="ECO:0000313" key="10">
    <source>
        <dbReference type="Proteomes" id="UP000717996"/>
    </source>
</evidence>
<dbReference type="GO" id="GO:0006310">
    <property type="term" value="P:DNA recombination"/>
    <property type="evidence" value="ECO:0007669"/>
    <property type="project" value="UniProtKB-ARBA"/>
</dbReference>
<feature type="domain" description="RecA family profile 1" evidence="8">
    <location>
        <begin position="72"/>
        <end position="239"/>
    </location>
</feature>
<dbReference type="GO" id="GO:0005524">
    <property type="term" value="F:ATP binding"/>
    <property type="evidence" value="ECO:0007669"/>
    <property type="project" value="InterPro"/>
</dbReference>
<dbReference type="Gene3D" id="3.40.50.300">
    <property type="entry name" value="P-loop containing nucleotide triphosphate hydrolases"/>
    <property type="match status" value="1"/>
</dbReference>
<dbReference type="GO" id="GO:0005886">
    <property type="term" value="C:plasma membrane"/>
    <property type="evidence" value="ECO:0007669"/>
    <property type="project" value="TreeGrafter"/>
</dbReference>
<dbReference type="EMBL" id="JAANIT010001033">
    <property type="protein sequence ID" value="KAG1542686.1"/>
    <property type="molecule type" value="Genomic_DNA"/>
</dbReference>
<evidence type="ECO:0000259" key="8">
    <source>
        <dbReference type="PROSITE" id="PS50162"/>
    </source>
</evidence>
<name>A0A9P6Y9E4_RHIOR</name>
<dbReference type="SMART" id="SM00382">
    <property type="entry name" value="AAA"/>
    <property type="match status" value="1"/>
</dbReference>
<dbReference type="Pfam" id="PF08423">
    <property type="entry name" value="Rad51"/>
    <property type="match status" value="1"/>
</dbReference>
<dbReference type="GO" id="GO:0061982">
    <property type="term" value="P:meiosis I cell cycle process"/>
    <property type="evidence" value="ECO:0007669"/>
    <property type="project" value="UniProtKB-ARBA"/>
</dbReference>
<dbReference type="InterPro" id="IPR027417">
    <property type="entry name" value="P-loop_NTPase"/>
</dbReference>
<dbReference type="GO" id="GO:0140664">
    <property type="term" value="F:ATP-dependent DNA damage sensor activity"/>
    <property type="evidence" value="ECO:0007669"/>
    <property type="project" value="InterPro"/>
</dbReference>
<feature type="compositionally biased region" description="Polar residues" evidence="6">
    <location>
        <begin position="371"/>
        <end position="380"/>
    </location>
</feature>
<evidence type="ECO:0000256" key="3">
    <source>
        <dbReference type="ARBA" id="ARBA00022692"/>
    </source>
</evidence>
<proteinExistence type="inferred from homology"/>
<evidence type="ECO:0000256" key="1">
    <source>
        <dbReference type="ARBA" id="ARBA00004141"/>
    </source>
</evidence>
<protein>
    <recommendedName>
        <fullName evidence="8">RecA family profile 1 domain-containing protein</fullName>
    </recommendedName>
</protein>
<evidence type="ECO:0000256" key="7">
    <source>
        <dbReference type="SAM" id="Phobius"/>
    </source>
</evidence>